<comment type="caution">
    <text evidence="3">The sequence shown here is derived from an EMBL/GenBank/DDBJ whole genome shotgun (WGS) entry which is preliminary data.</text>
</comment>
<dbReference type="Proteomes" id="UP001195769">
    <property type="component" value="Unassembled WGS sequence"/>
</dbReference>
<dbReference type="RefSeq" id="XP_041229669.1">
    <property type="nucleotide sequence ID" value="XM_041360946.1"/>
</dbReference>
<evidence type="ECO:0000313" key="4">
    <source>
        <dbReference type="Proteomes" id="UP001195769"/>
    </source>
</evidence>
<protein>
    <recommendedName>
        <fullName evidence="5">Secreted protein</fullName>
    </recommendedName>
</protein>
<organism evidence="3 4">
    <name type="scientific">Suillus fuscotomentosus</name>
    <dbReference type="NCBI Taxonomy" id="1912939"/>
    <lineage>
        <taxon>Eukaryota</taxon>
        <taxon>Fungi</taxon>
        <taxon>Dikarya</taxon>
        <taxon>Basidiomycota</taxon>
        <taxon>Agaricomycotina</taxon>
        <taxon>Agaricomycetes</taxon>
        <taxon>Agaricomycetidae</taxon>
        <taxon>Boletales</taxon>
        <taxon>Suillineae</taxon>
        <taxon>Suillaceae</taxon>
        <taxon>Suillus</taxon>
    </lineage>
</organism>
<evidence type="ECO:0008006" key="5">
    <source>
        <dbReference type="Google" id="ProtNLM"/>
    </source>
</evidence>
<evidence type="ECO:0000313" key="2">
    <source>
        <dbReference type="EMBL" id="KAG1891656.1"/>
    </source>
</evidence>
<dbReference type="AlphaFoldDB" id="A0AAD4HQS1"/>
<evidence type="ECO:0000313" key="3">
    <source>
        <dbReference type="EMBL" id="KAG1904094.1"/>
    </source>
</evidence>
<reference evidence="3" key="1">
    <citation type="journal article" date="2020" name="New Phytol.">
        <title>Comparative genomics reveals dynamic genome evolution in host specialist ectomycorrhizal fungi.</title>
        <authorList>
            <person name="Lofgren L.A."/>
            <person name="Nguyen N.H."/>
            <person name="Vilgalys R."/>
            <person name="Ruytinx J."/>
            <person name="Liao H.L."/>
            <person name="Branco S."/>
            <person name="Kuo A."/>
            <person name="LaButti K."/>
            <person name="Lipzen A."/>
            <person name="Andreopoulos W."/>
            <person name="Pangilinan J."/>
            <person name="Riley R."/>
            <person name="Hundley H."/>
            <person name="Na H."/>
            <person name="Barry K."/>
            <person name="Grigoriev I.V."/>
            <person name="Stajich J.E."/>
            <person name="Kennedy P.G."/>
        </authorList>
    </citation>
    <scope>NUCLEOTIDE SEQUENCE</scope>
    <source>
        <strain evidence="3">FC203</strain>
    </source>
</reference>
<proteinExistence type="predicted"/>
<keyword evidence="1" id="KW-0732">Signal</keyword>
<keyword evidence="4" id="KW-1185">Reference proteome</keyword>
<evidence type="ECO:0000256" key="1">
    <source>
        <dbReference type="SAM" id="SignalP"/>
    </source>
</evidence>
<feature type="signal peptide" evidence="1">
    <location>
        <begin position="1"/>
        <end position="30"/>
    </location>
</feature>
<name>A0AAD4HQS1_9AGAM</name>
<feature type="chain" id="PRO_5042441206" description="Secreted protein" evidence="1">
    <location>
        <begin position="31"/>
        <end position="95"/>
    </location>
</feature>
<gene>
    <name evidence="3" type="ORF">F5891DRAFT_1016563</name>
    <name evidence="2" type="ORF">F5891DRAFT_1069629</name>
</gene>
<sequence>MKADLGGSRYGCLSLLGLPILILLVRCSESESESSRVCSEAMGSRLRFPLASLSPKSSSLPPNHESGAVTIFLMAPKNEFLRPSAAGGGRACIWV</sequence>
<dbReference type="EMBL" id="JABBWK010000127">
    <property type="protein sequence ID" value="KAG1891656.1"/>
    <property type="molecule type" value="Genomic_DNA"/>
</dbReference>
<dbReference type="EMBL" id="JABBWK010000011">
    <property type="protein sequence ID" value="KAG1904094.1"/>
    <property type="molecule type" value="Genomic_DNA"/>
</dbReference>
<accession>A0AAD4HQS1</accession>
<dbReference type="GeneID" id="64655244"/>